<organism evidence="5">
    <name type="scientific">bioreactor metagenome</name>
    <dbReference type="NCBI Taxonomy" id="1076179"/>
    <lineage>
        <taxon>unclassified sequences</taxon>
        <taxon>metagenomes</taxon>
        <taxon>ecological metagenomes</taxon>
    </lineage>
</organism>
<gene>
    <name evidence="5" type="primary">ccpA_24</name>
    <name evidence="5" type="ORF">SDC9_75237</name>
</gene>
<dbReference type="Gene3D" id="1.10.260.40">
    <property type="entry name" value="lambda repressor-like DNA-binding domains"/>
    <property type="match status" value="1"/>
</dbReference>
<dbReference type="SUPFAM" id="SSF47413">
    <property type="entry name" value="lambda repressor-like DNA-binding domains"/>
    <property type="match status" value="1"/>
</dbReference>
<dbReference type="InterPro" id="IPR046335">
    <property type="entry name" value="LacI/GalR-like_sensor"/>
</dbReference>
<dbReference type="Pfam" id="PF00356">
    <property type="entry name" value="LacI"/>
    <property type="match status" value="1"/>
</dbReference>
<feature type="domain" description="HTH lacI-type" evidence="4">
    <location>
        <begin position="2"/>
        <end position="56"/>
    </location>
</feature>
<evidence type="ECO:0000313" key="5">
    <source>
        <dbReference type="EMBL" id="MPM28709.1"/>
    </source>
</evidence>
<sequence length="358" mass="39542">MSTLKEVADQAGVSIATVSLVLNGKTTVSEATREKVLACIESLNYRPNMVARGFKTKKTMAIAVLLPTITNPIYASFIHTVEYLAHENNYQVILFSYDHENILSNFDYLTDLYDRMVDGIIICGIPPLPAPNHTKKAKQIMQAFREKKTPFIFYNEEEQFSVFLDTFDIPKNDSNFMLLKIDREQAVYEAVKHLIHTGHTRIGFIGEGVVNTYPQNIPYHKKLAGYKKALLEAGIPFSSELLVTGTDGYQGGADCFSHLSSLEDPPTAYVGTGDTISLGIVSAAIKAGFSIPDQIAVIGFDNIQEASFWNPKLSTISVPIYEIAKAAFTNLLLLMGGGAIPFTIKSFDTQLILRESSH</sequence>
<protein>
    <submittedName>
        <fullName evidence="5">Catabolite control protein A</fullName>
    </submittedName>
</protein>
<keyword evidence="1" id="KW-0805">Transcription regulation</keyword>
<dbReference type="SMART" id="SM00354">
    <property type="entry name" value="HTH_LACI"/>
    <property type="match status" value="1"/>
</dbReference>
<keyword evidence="2" id="KW-0238">DNA-binding</keyword>
<dbReference type="Gene3D" id="3.40.50.2300">
    <property type="match status" value="2"/>
</dbReference>
<dbReference type="InterPro" id="IPR000843">
    <property type="entry name" value="HTH_LacI"/>
</dbReference>
<dbReference type="InterPro" id="IPR010982">
    <property type="entry name" value="Lambda_DNA-bd_dom_sf"/>
</dbReference>
<dbReference type="PANTHER" id="PTHR30146:SF149">
    <property type="entry name" value="HTH-TYPE TRANSCRIPTIONAL REGULATOR EBGR"/>
    <property type="match status" value="1"/>
</dbReference>
<evidence type="ECO:0000256" key="2">
    <source>
        <dbReference type="ARBA" id="ARBA00023125"/>
    </source>
</evidence>
<dbReference type="GO" id="GO:0000976">
    <property type="term" value="F:transcription cis-regulatory region binding"/>
    <property type="evidence" value="ECO:0007669"/>
    <property type="project" value="TreeGrafter"/>
</dbReference>
<dbReference type="CDD" id="cd06267">
    <property type="entry name" value="PBP1_LacI_sugar_binding-like"/>
    <property type="match status" value="1"/>
</dbReference>
<comment type="caution">
    <text evidence="5">The sequence shown here is derived from an EMBL/GenBank/DDBJ whole genome shotgun (WGS) entry which is preliminary data.</text>
</comment>
<dbReference type="GO" id="GO:0003700">
    <property type="term" value="F:DNA-binding transcription factor activity"/>
    <property type="evidence" value="ECO:0007669"/>
    <property type="project" value="TreeGrafter"/>
</dbReference>
<dbReference type="PROSITE" id="PS50932">
    <property type="entry name" value="HTH_LACI_2"/>
    <property type="match status" value="1"/>
</dbReference>
<evidence type="ECO:0000256" key="3">
    <source>
        <dbReference type="ARBA" id="ARBA00023163"/>
    </source>
</evidence>
<dbReference type="Pfam" id="PF13377">
    <property type="entry name" value="Peripla_BP_3"/>
    <property type="match status" value="1"/>
</dbReference>
<accession>A0A644YK57</accession>
<reference evidence="5" key="1">
    <citation type="submission" date="2019-08" db="EMBL/GenBank/DDBJ databases">
        <authorList>
            <person name="Kucharzyk K."/>
            <person name="Murdoch R.W."/>
            <person name="Higgins S."/>
            <person name="Loffler F."/>
        </authorList>
    </citation>
    <scope>NUCLEOTIDE SEQUENCE</scope>
</reference>
<proteinExistence type="predicted"/>
<keyword evidence="3" id="KW-0804">Transcription</keyword>
<dbReference type="EMBL" id="VSSQ01005326">
    <property type="protein sequence ID" value="MPM28709.1"/>
    <property type="molecule type" value="Genomic_DNA"/>
</dbReference>
<dbReference type="SUPFAM" id="SSF53822">
    <property type="entry name" value="Periplasmic binding protein-like I"/>
    <property type="match status" value="1"/>
</dbReference>
<dbReference type="InterPro" id="IPR028082">
    <property type="entry name" value="Peripla_BP_I"/>
</dbReference>
<dbReference type="PANTHER" id="PTHR30146">
    <property type="entry name" value="LACI-RELATED TRANSCRIPTIONAL REPRESSOR"/>
    <property type="match status" value="1"/>
</dbReference>
<dbReference type="CDD" id="cd01392">
    <property type="entry name" value="HTH_LacI"/>
    <property type="match status" value="1"/>
</dbReference>
<name>A0A644YK57_9ZZZZ</name>
<evidence type="ECO:0000256" key="1">
    <source>
        <dbReference type="ARBA" id="ARBA00023015"/>
    </source>
</evidence>
<evidence type="ECO:0000259" key="4">
    <source>
        <dbReference type="PROSITE" id="PS50932"/>
    </source>
</evidence>
<dbReference type="AlphaFoldDB" id="A0A644YK57"/>
<dbReference type="PROSITE" id="PS00356">
    <property type="entry name" value="HTH_LACI_1"/>
    <property type="match status" value="1"/>
</dbReference>